<feature type="transmembrane region" description="Helical" evidence="1">
    <location>
        <begin position="15"/>
        <end position="36"/>
    </location>
</feature>
<reference evidence="2 3" key="1">
    <citation type="submission" date="2017-09" db="EMBL/GenBank/DDBJ databases">
        <title>Depth-based differentiation of microbial function through sediment-hosted aquifers and enrichment of novel symbionts in the deep terrestrial subsurface.</title>
        <authorList>
            <person name="Probst A.J."/>
            <person name="Ladd B."/>
            <person name="Jarett J.K."/>
            <person name="Geller-Mcgrath D.E."/>
            <person name="Sieber C.M."/>
            <person name="Emerson J.B."/>
            <person name="Anantharaman K."/>
            <person name="Thomas B.C."/>
            <person name="Malmstrom R."/>
            <person name="Stieglmeier M."/>
            <person name="Klingl A."/>
            <person name="Woyke T."/>
            <person name="Ryan C.M."/>
            <person name="Banfield J.F."/>
        </authorList>
    </citation>
    <scope>NUCLEOTIDE SEQUENCE [LARGE SCALE GENOMIC DNA]</scope>
    <source>
        <strain evidence="2">CG22_combo_CG10-13_8_21_14_all_35_9</strain>
    </source>
</reference>
<accession>A0A2H0BZA2</accession>
<keyword evidence="1" id="KW-1133">Transmembrane helix</keyword>
<name>A0A2H0BZA2_9BACT</name>
<keyword evidence="1" id="KW-0812">Transmembrane</keyword>
<dbReference type="AlphaFoldDB" id="A0A2H0BZA2"/>
<dbReference type="Proteomes" id="UP000231021">
    <property type="component" value="Unassembled WGS sequence"/>
</dbReference>
<organism evidence="2 3">
    <name type="scientific">Candidatus Roizmanbacteria bacterium CG22_combo_CG10-13_8_21_14_all_35_9</name>
    <dbReference type="NCBI Taxonomy" id="1974861"/>
    <lineage>
        <taxon>Bacteria</taxon>
        <taxon>Candidatus Roizmaniibacteriota</taxon>
    </lineage>
</organism>
<evidence type="ECO:0000256" key="1">
    <source>
        <dbReference type="SAM" id="Phobius"/>
    </source>
</evidence>
<dbReference type="InterPro" id="IPR043716">
    <property type="entry name" value="DUF5657"/>
</dbReference>
<comment type="caution">
    <text evidence="2">The sequence shown here is derived from an EMBL/GenBank/DDBJ whole genome shotgun (WGS) entry which is preliminary data.</text>
</comment>
<keyword evidence="1" id="KW-0472">Membrane</keyword>
<evidence type="ECO:0000313" key="2">
    <source>
        <dbReference type="EMBL" id="PIP62997.1"/>
    </source>
</evidence>
<evidence type="ECO:0000313" key="3">
    <source>
        <dbReference type="Proteomes" id="UP000231021"/>
    </source>
</evidence>
<dbReference type="EMBL" id="PCTB01000026">
    <property type="protein sequence ID" value="PIP62997.1"/>
    <property type="molecule type" value="Genomic_DNA"/>
</dbReference>
<sequence length="79" mass="9264">MELSQFFNLFNSEEAIRWCFKIIAIFLSIFYLLYSVVVKKQVAIMDKALTDRFNQFIFLVCSLQITAALILLIFSIFLV</sequence>
<gene>
    <name evidence="2" type="ORF">COW98_01005</name>
</gene>
<proteinExistence type="predicted"/>
<feature type="transmembrane region" description="Helical" evidence="1">
    <location>
        <begin position="56"/>
        <end position="78"/>
    </location>
</feature>
<protein>
    <submittedName>
        <fullName evidence="2">Uncharacterized protein</fullName>
    </submittedName>
</protein>
<dbReference type="Pfam" id="PF18901">
    <property type="entry name" value="DUF5657"/>
    <property type="match status" value="1"/>
</dbReference>